<evidence type="ECO:0000313" key="3">
    <source>
        <dbReference type="Proteomes" id="UP001630127"/>
    </source>
</evidence>
<sequence length="328" mass="36913">MIMEDNDDYFSSFDESWILALNDDEDDGVSGETLSASDTDKSDIDFSDFEENVDGDIVSDSNTDEAIDPMKAAMRSKMWTYNPRDDIEFEKGMLFTNVDAFRSALKDYVIQKGFVLVRRKNERTRCTAKCGIEGCQWRIHASLVGDTTTFMIKSYHAKHTCVMSKKNIEATSDWIAKKLVSVLKDYPEMTSKGIVAEMLKFGVNPIKMQVYRARKKAFEEIESSHGASYAKLPKYAELVRNHSPGSICKIHYDLPNLIMKEPRFLRIFISFKAQKDGFQAGCRPFIGFDGCHLKGPFGGVLLTAVALDGNNSLFPLAFAVAESENKDT</sequence>
<dbReference type="PANTHER" id="PTHR31973">
    <property type="entry name" value="POLYPROTEIN, PUTATIVE-RELATED"/>
    <property type="match status" value="1"/>
</dbReference>
<keyword evidence="3" id="KW-1185">Reference proteome</keyword>
<dbReference type="Pfam" id="PF03108">
    <property type="entry name" value="DBD_Tnp_Mut"/>
    <property type="match status" value="1"/>
</dbReference>
<dbReference type="AlphaFoldDB" id="A0ABD2ZRT4"/>
<protein>
    <recommendedName>
        <fullName evidence="1">Transposase MuDR plant domain-containing protein</fullName>
    </recommendedName>
</protein>
<feature type="domain" description="Transposase MuDR plant" evidence="1">
    <location>
        <begin position="87"/>
        <end position="152"/>
    </location>
</feature>
<accession>A0ABD2ZRT4</accession>
<proteinExistence type="predicted"/>
<dbReference type="EMBL" id="JBJUIK010000007">
    <property type="protein sequence ID" value="KAL3521839.1"/>
    <property type="molecule type" value="Genomic_DNA"/>
</dbReference>
<comment type="caution">
    <text evidence="2">The sequence shown here is derived from an EMBL/GenBank/DDBJ whole genome shotgun (WGS) entry which is preliminary data.</text>
</comment>
<evidence type="ECO:0000313" key="2">
    <source>
        <dbReference type="EMBL" id="KAL3521839.1"/>
    </source>
</evidence>
<evidence type="ECO:0000259" key="1">
    <source>
        <dbReference type="Pfam" id="PF03108"/>
    </source>
</evidence>
<name>A0ABD2ZRT4_9GENT</name>
<dbReference type="PANTHER" id="PTHR31973:SF187">
    <property type="entry name" value="MUTATOR TRANSPOSASE MUDRA PROTEIN"/>
    <property type="match status" value="1"/>
</dbReference>
<dbReference type="Proteomes" id="UP001630127">
    <property type="component" value="Unassembled WGS sequence"/>
</dbReference>
<organism evidence="2 3">
    <name type="scientific">Cinchona calisaya</name>
    <dbReference type="NCBI Taxonomy" id="153742"/>
    <lineage>
        <taxon>Eukaryota</taxon>
        <taxon>Viridiplantae</taxon>
        <taxon>Streptophyta</taxon>
        <taxon>Embryophyta</taxon>
        <taxon>Tracheophyta</taxon>
        <taxon>Spermatophyta</taxon>
        <taxon>Magnoliopsida</taxon>
        <taxon>eudicotyledons</taxon>
        <taxon>Gunneridae</taxon>
        <taxon>Pentapetalae</taxon>
        <taxon>asterids</taxon>
        <taxon>lamiids</taxon>
        <taxon>Gentianales</taxon>
        <taxon>Rubiaceae</taxon>
        <taxon>Cinchonoideae</taxon>
        <taxon>Cinchoneae</taxon>
        <taxon>Cinchona</taxon>
    </lineage>
</organism>
<dbReference type="InterPro" id="IPR004332">
    <property type="entry name" value="Transposase_MuDR"/>
</dbReference>
<reference evidence="2 3" key="1">
    <citation type="submission" date="2024-11" db="EMBL/GenBank/DDBJ databases">
        <title>A near-complete genome assembly of Cinchona calisaya.</title>
        <authorList>
            <person name="Lian D.C."/>
            <person name="Zhao X.W."/>
            <person name="Wei L."/>
        </authorList>
    </citation>
    <scope>NUCLEOTIDE SEQUENCE [LARGE SCALE GENOMIC DNA]</scope>
    <source>
        <tissue evidence="2">Nenye</tissue>
    </source>
</reference>
<gene>
    <name evidence="2" type="ORF">ACH5RR_014673</name>
</gene>